<name>A0A4R6TQK7_9BACI</name>
<dbReference type="PANTHER" id="PTHR43679">
    <property type="entry name" value="OCTANOYLTRANSFERASE LIPM-RELATED"/>
    <property type="match status" value="1"/>
</dbReference>
<dbReference type="GO" id="GO:0009249">
    <property type="term" value="P:protein lipoylation"/>
    <property type="evidence" value="ECO:0007669"/>
    <property type="project" value="UniProtKB-ARBA"/>
</dbReference>
<dbReference type="Proteomes" id="UP000295632">
    <property type="component" value="Unassembled WGS sequence"/>
</dbReference>
<dbReference type="InterPro" id="IPR004143">
    <property type="entry name" value="BPL_LPL_catalytic"/>
</dbReference>
<dbReference type="RefSeq" id="WP_341770358.1">
    <property type="nucleotide sequence ID" value="NZ_SNYJ01000022.1"/>
</dbReference>
<protein>
    <submittedName>
        <fullName evidence="2">Lipoate-protein ligase A</fullName>
    </submittedName>
</protein>
<evidence type="ECO:0000313" key="2">
    <source>
        <dbReference type="EMBL" id="TDQ35221.1"/>
    </source>
</evidence>
<sequence>MHTWAFWDDGDHPPAFNMAADEMLMKWHREGHIPPVLRFYGWDPGGLSVGYYQKTENRFNTAELNKRGFELVRRPTGGQAVLHHKELTYSIIVSEDYPTIPSTIKETYKVLSEGLLRGFAKLGVVAEFSFPAENKPLGTANCFEEASYYEINVEGKKAAGSSQTRQKGIILQHGSIPIWMRAEDLLELFHYPSERTKERAYQRFASKAFSLQEVLTPETTLADIRAAFFNGFQTSLNVPFERLELSNDQVEEIEQLAAEKYQNPAFLYSR</sequence>
<evidence type="ECO:0000313" key="3">
    <source>
        <dbReference type="Proteomes" id="UP000295632"/>
    </source>
</evidence>
<keyword evidence="2" id="KW-0436">Ligase</keyword>
<dbReference type="CDD" id="cd16443">
    <property type="entry name" value="LplA"/>
    <property type="match status" value="1"/>
</dbReference>
<dbReference type="PANTHER" id="PTHR43679:SF2">
    <property type="entry name" value="OCTANOYL-[GCVH]:PROTEIN N-OCTANOYLTRANSFERASE"/>
    <property type="match status" value="1"/>
</dbReference>
<evidence type="ECO:0000259" key="1">
    <source>
        <dbReference type="PROSITE" id="PS51733"/>
    </source>
</evidence>
<dbReference type="EMBL" id="SNYJ01000022">
    <property type="protein sequence ID" value="TDQ35221.1"/>
    <property type="molecule type" value="Genomic_DNA"/>
</dbReference>
<accession>A0A4R6TQK7</accession>
<feature type="domain" description="BPL/LPL catalytic" evidence="1">
    <location>
        <begin position="31"/>
        <end position="240"/>
    </location>
</feature>
<gene>
    <name evidence="2" type="ORF">EV213_1228</name>
</gene>
<dbReference type="GO" id="GO:0016874">
    <property type="term" value="F:ligase activity"/>
    <property type="evidence" value="ECO:0007669"/>
    <property type="project" value="UniProtKB-KW"/>
</dbReference>
<reference evidence="2 3" key="1">
    <citation type="submission" date="2019-03" db="EMBL/GenBank/DDBJ databases">
        <title>Genomic Encyclopedia of Type Strains, Phase IV (KMG-IV): sequencing the most valuable type-strain genomes for metagenomic binning, comparative biology and taxonomic classification.</title>
        <authorList>
            <person name="Goeker M."/>
        </authorList>
    </citation>
    <scope>NUCLEOTIDE SEQUENCE [LARGE SCALE GENOMIC DNA]</scope>
    <source>
        <strain evidence="2 3">DSM 28697</strain>
    </source>
</reference>
<organism evidence="2 3">
    <name type="scientific">Aureibacillus halotolerans</name>
    <dbReference type="NCBI Taxonomy" id="1508390"/>
    <lineage>
        <taxon>Bacteria</taxon>
        <taxon>Bacillati</taxon>
        <taxon>Bacillota</taxon>
        <taxon>Bacilli</taxon>
        <taxon>Bacillales</taxon>
        <taxon>Bacillaceae</taxon>
        <taxon>Aureibacillus</taxon>
    </lineage>
</organism>
<dbReference type="GO" id="GO:0140096">
    <property type="term" value="F:catalytic activity, acting on a protein"/>
    <property type="evidence" value="ECO:0007669"/>
    <property type="project" value="UniProtKB-ARBA"/>
</dbReference>
<dbReference type="InterPro" id="IPR045864">
    <property type="entry name" value="aa-tRNA-synth_II/BPL/LPL"/>
</dbReference>
<proteinExistence type="predicted"/>
<dbReference type="SUPFAM" id="SSF55681">
    <property type="entry name" value="Class II aaRS and biotin synthetases"/>
    <property type="match status" value="1"/>
</dbReference>
<dbReference type="Pfam" id="PF21948">
    <property type="entry name" value="LplA-B_cat"/>
    <property type="match status" value="1"/>
</dbReference>
<dbReference type="Gene3D" id="3.30.930.10">
    <property type="entry name" value="Bira Bifunctional Protein, Domain 2"/>
    <property type="match status" value="1"/>
</dbReference>
<dbReference type="AlphaFoldDB" id="A0A4R6TQK7"/>
<comment type="caution">
    <text evidence="2">The sequence shown here is derived from an EMBL/GenBank/DDBJ whole genome shotgun (WGS) entry which is preliminary data.</text>
</comment>
<dbReference type="GO" id="GO:0016740">
    <property type="term" value="F:transferase activity"/>
    <property type="evidence" value="ECO:0007669"/>
    <property type="project" value="UniProtKB-ARBA"/>
</dbReference>
<dbReference type="InterPro" id="IPR050664">
    <property type="entry name" value="Octanoyltrans_LipM/LipL"/>
</dbReference>
<keyword evidence="3" id="KW-1185">Reference proteome</keyword>
<dbReference type="PROSITE" id="PS51733">
    <property type="entry name" value="BPL_LPL_CATALYTIC"/>
    <property type="match status" value="1"/>
</dbReference>